<dbReference type="InterPro" id="IPR025855">
    <property type="entry name" value="Replic_Relax"/>
</dbReference>
<dbReference type="STRING" id="745366.GA0070213_106332"/>
<reference evidence="3" key="1">
    <citation type="submission" date="2016-06" db="EMBL/GenBank/DDBJ databases">
        <authorList>
            <person name="Varghese N."/>
            <person name="Submissions Spin"/>
        </authorList>
    </citation>
    <scope>NUCLEOTIDE SEQUENCE [LARGE SCALE GENOMIC DNA]</scope>
    <source>
        <strain evidence="3">DSM 45647</strain>
    </source>
</reference>
<sequence>MATTYHPQFTAPSTRPIPAELLLAESSRLRLPDWWAVEMLAEHRVLTTAQLTALGFTTTTASATRRLAILARCGWIDRLWNTDAAATADTSWCLGPIGTQLTPLAENRDVTPAQVYRARDRLREHAGLPGLLQANEFFVDLATHSLTNPGSDLRTWWSPRTCRYVTGARHAAWHGEYIHDRDRHAFWYQPHPGELRPADLADHVHAYRRLAERTGLATLLFHAVDPQREQELRRHLERRYTRHLTVVTSNPEQGHPAGPVWQPIGETHRLALTDLSHTPEQWPPDTVTLKEVRPRVPHPIYDPERPYDESVADGEYHYPPRP</sequence>
<dbReference type="AlphaFoldDB" id="A0A1C5IRG6"/>
<name>A0A1C5IRG6_9ACTN</name>
<evidence type="ECO:0000313" key="3">
    <source>
        <dbReference type="Proteomes" id="UP000199360"/>
    </source>
</evidence>
<proteinExistence type="predicted"/>
<organism evidence="2 3">
    <name type="scientific">Micromonospora humi</name>
    <dbReference type="NCBI Taxonomy" id="745366"/>
    <lineage>
        <taxon>Bacteria</taxon>
        <taxon>Bacillati</taxon>
        <taxon>Actinomycetota</taxon>
        <taxon>Actinomycetes</taxon>
        <taxon>Micromonosporales</taxon>
        <taxon>Micromonosporaceae</taxon>
        <taxon>Micromonospora</taxon>
    </lineage>
</organism>
<keyword evidence="3" id="KW-1185">Reference proteome</keyword>
<evidence type="ECO:0000313" key="2">
    <source>
        <dbReference type="EMBL" id="SCG60376.1"/>
    </source>
</evidence>
<dbReference type="EMBL" id="FMDM01000006">
    <property type="protein sequence ID" value="SCG60376.1"/>
    <property type="molecule type" value="Genomic_DNA"/>
</dbReference>
<accession>A0A1C5IRG6</accession>
<feature type="region of interest" description="Disordered" evidence="1">
    <location>
        <begin position="293"/>
        <end position="322"/>
    </location>
</feature>
<feature type="compositionally biased region" description="Basic and acidic residues" evidence="1">
    <location>
        <begin position="301"/>
        <end position="322"/>
    </location>
</feature>
<dbReference type="Pfam" id="PF13814">
    <property type="entry name" value="Replic_Relax"/>
    <property type="match status" value="1"/>
</dbReference>
<protein>
    <submittedName>
        <fullName evidence="2">Replication-relaxation</fullName>
    </submittedName>
</protein>
<dbReference type="Proteomes" id="UP000199360">
    <property type="component" value="Unassembled WGS sequence"/>
</dbReference>
<evidence type="ECO:0000256" key="1">
    <source>
        <dbReference type="SAM" id="MobiDB-lite"/>
    </source>
</evidence>
<gene>
    <name evidence="2" type="ORF">GA0070213_106332</name>
</gene>
<dbReference type="RefSeq" id="WP_091063038.1">
    <property type="nucleotide sequence ID" value="NZ_FMDM01000006.1"/>
</dbReference>
<dbReference type="OrthoDB" id="2562278at2"/>